<keyword evidence="5" id="KW-1185">Reference proteome</keyword>
<protein>
    <submittedName>
        <fullName evidence="4">Uncharacterized protein</fullName>
    </submittedName>
</protein>
<dbReference type="InterPro" id="IPR001775">
    <property type="entry name" value="GspD/PilQ"/>
</dbReference>
<dbReference type="Pfam" id="PF00263">
    <property type="entry name" value="Secretin"/>
    <property type="match status" value="1"/>
</dbReference>
<dbReference type="InterPro" id="IPR004845">
    <property type="entry name" value="T2SS_GspD_CS"/>
</dbReference>
<dbReference type="InterPro" id="IPR038591">
    <property type="entry name" value="NolW-like_sf"/>
</dbReference>
<evidence type="ECO:0000256" key="2">
    <source>
        <dbReference type="ARBA" id="ARBA00023136"/>
    </source>
</evidence>
<dbReference type="InterPro" id="IPR004846">
    <property type="entry name" value="T2SS/T3SS_dom"/>
</dbReference>
<dbReference type="PANTHER" id="PTHR30604:SF1">
    <property type="entry name" value="DNA UTILIZATION PROTEIN HOFQ"/>
    <property type="match status" value="1"/>
</dbReference>
<evidence type="ECO:0000313" key="4">
    <source>
        <dbReference type="EMBL" id="BDI31254.1"/>
    </source>
</evidence>
<dbReference type="EMBL" id="AP025739">
    <property type="protein sequence ID" value="BDI31254.1"/>
    <property type="molecule type" value="Genomic_DNA"/>
</dbReference>
<dbReference type="PROSITE" id="PS00875">
    <property type="entry name" value="T2SP_D"/>
    <property type="match status" value="1"/>
</dbReference>
<organism evidence="4 5">
    <name type="scientific">Capsulimonas corticalis</name>
    <dbReference type="NCBI Taxonomy" id="2219043"/>
    <lineage>
        <taxon>Bacteria</taxon>
        <taxon>Bacillati</taxon>
        <taxon>Armatimonadota</taxon>
        <taxon>Armatimonadia</taxon>
        <taxon>Capsulimonadales</taxon>
        <taxon>Capsulimonadaceae</taxon>
        <taxon>Capsulimonas</taxon>
    </lineage>
</organism>
<keyword evidence="2" id="KW-0472">Membrane</keyword>
<dbReference type="AlphaFoldDB" id="A0A402CYT4"/>
<comment type="subcellular location">
    <subcellularLocation>
        <location evidence="1">Membrane</location>
    </subcellularLocation>
</comment>
<comment type="similarity">
    <text evidence="3">Belongs to the bacterial secretin family.</text>
</comment>
<accession>A0A402CYT4</accession>
<name>A0A402CYT4_9BACT</name>
<dbReference type="Proteomes" id="UP000287394">
    <property type="component" value="Chromosome"/>
</dbReference>
<reference evidence="4 5" key="1">
    <citation type="journal article" date="2019" name="Int. J. Syst. Evol. Microbiol.">
        <title>Capsulimonas corticalis gen. nov., sp. nov., an aerobic capsulated bacterium, of a novel bacterial order, Capsulimonadales ord. nov., of the class Armatimonadia of the phylum Armatimonadetes.</title>
        <authorList>
            <person name="Li J."/>
            <person name="Kudo C."/>
            <person name="Tonouchi A."/>
        </authorList>
    </citation>
    <scope>NUCLEOTIDE SEQUENCE [LARGE SCALE GENOMIC DNA]</scope>
    <source>
        <strain evidence="4 5">AX-7</strain>
    </source>
</reference>
<evidence type="ECO:0000313" key="5">
    <source>
        <dbReference type="Proteomes" id="UP000287394"/>
    </source>
</evidence>
<dbReference type="InterPro" id="IPR051808">
    <property type="entry name" value="Type_IV_pilus_biogenesis"/>
</dbReference>
<dbReference type="Gene3D" id="3.30.1370.120">
    <property type="match status" value="1"/>
</dbReference>
<evidence type="ECO:0000256" key="3">
    <source>
        <dbReference type="RuleBase" id="RU004003"/>
    </source>
</evidence>
<evidence type="ECO:0000256" key="1">
    <source>
        <dbReference type="ARBA" id="ARBA00004370"/>
    </source>
</evidence>
<dbReference type="GO" id="GO:0009306">
    <property type="term" value="P:protein secretion"/>
    <property type="evidence" value="ECO:0007669"/>
    <property type="project" value="InterPro"/>
</dbReference>
<dbReference type="GO" id="GO:0016020">
    <property type="term" value="C:membrane"/>
    <property type="evidence" value="ECO:0007669"/>
    <property type="project" value="UniProtKB-SubCell"/>
</dbReference>
<dbReference type="OrthoDB" id="9779724at2"/>
<dbReference type="PRINTS" id="PR00811">
    <property type="entry name" value="BCTERIALGSPD"/>
</dbReference>
<dbReference type="RefSeq" id="WP_125206069.1">
    <property type="nucleotide sequence ID" value="NZ_AP025739.1"/>
</dbReference>
<sequence length="599" mass="62009">MGLYQGRYQHQRLSSQAGWRQGVAKAGLTCAVTGLLFTAGYMPTHEGWRSCVGAAYGESLTAGKSIDLELADADLQMVVGLLQRKTGAEIVVQSGDKPFSKVNVNLTHASLEKALRNVALSANAVLSRDNDGVYILRPAQNGASGNVDGETPVGSAVSYRPNSQMPAQAEKLSDVDLHWYKIVLQYAVPRDVLHLTGWDDNPREVRPFEVRTPTYSANTSNNAGVVTMNGDSVIPPSVQAGQGGIGADAANRSVQTDDANQAHQFPGGGGGGFGGGGGGFGGGGGGFGGGGGGFGGGGRGGIGGGGLGGQNGAAQLPEGVNKIIALQADNSLLIQATPEAYQRIREIVKNIDIAPRQVQIKVEFITAQVNDVDQFGINFDFLPYPGISADAPLGTGKASSYGISIASGNLVAELRANLSNGRSKTIQSPVITTTNNVQATIFQNQQIPYTTSTNIVGNNTNTTNTTTQFLQVTTQLSVTPRINNDDTVTLALSPQISTPGAAVAGSPPPVTTQGIQALRTIHSGETMVLGGLINNFDTSTSQRIPILSDLPIIGSLFRNRDKSVTNSELLIFVTPTILDYAGNATAGAVGPNAPGSVTP</sequence>
<dbReference type="PANTHER" id="PTHR30604">
    <property type="entry name" value="PROTEIN TRANSPORT PROTEIN HOFQ"/>
    <property type="match status" value="1"/>
</dbReference>
<gene>
    <name evidence="4" type="ORF">CCAX7_33050</name>
</gene>
<proteinExistence type="inferred from homology"/>
<dbReference type="KEGG" id="ccot:CCAX7_33050"/>